<evidence type="ECO:0000256" key="2">
    <source>
        <dbReference type="ARBA" id="ARBA00022679"/>
    </source>
</evidence>
<evidence type="ECO:0000256" key="3">
    <source>
        <dbReference type="ARBA" id="ARBA00023315"/>
    </source>
</evidence>
<dbReference type="InterPro" id="IPR003679">
    <property type="entry name" value="Amioglycoside_AcTrfase"/>
</dbReference>
<evidence type="ECO:0000313" key="6">
    <source>
        <dbReference type="Proteomes" id="UP001518872"/>
    </source>
</evidence>
<dbReference type="InterPro" id="IPR028345">
    <property type="entry name" value="Antibiotic_NAT-like"/>
</dbReference>
<keyword evidence="6" id="KW-1185">Reference proteome</keyword>
<dbReference type="SUPFAM" id="SSF110710">
    <property type="entry name" value="TTHA0583/YokD-like"/>
    <property type="match status" value="1"/>
</dbReference>
<reference evidence="5 6" key="1">
    <citation type="submission" date="2021-02" db="EMBL/GenBank/DDBJ databases">
        <authorList>
            <person name="Ra J.-S."/>
        </authorList>
    </citation>
    <scope>NUCLEOTIDE SEQUENCE [LARGE SCALE GENOMIC DNA]</scope>
    <source>
        <strain evidence="5 6">MMS20-R1-14</strain>
    </source>
</reference>
<accession>A0ABS2IPI1</accession>
<protein>
    <recommendedName>
        <fullName evidence="4">Aminoglycoside N(3)-acetyltransferase</fullName>
        <ecNumber evidence="4">2.3.1.-</ecNumber>
    </recommendedName>
</protein>
<dbReference type="Proteomes" id="UP001518872">
    <property type="component" value="Unassembled WGS sequence"/>
</dbReference>
<proteinExistence type="inferred from homology"/>
<comment type="similarity">
    <text evidence="1 4">Belongs to the antibiotic N-acetyltransferase family.</text>
</comment>
<evidence type="ECO:0000313" key="5">
    <source>
        <dbReference type="EMBL" id="MBM7075424.1"/>
    </source>
</evidence>
<sequence>MILTAHLTAASGTLHLANRPVMLHASLRSFGSVIDGGPDGIIGALLGRGCTVMTPAFTEPQFGVAAPADLRPARNGVDYTAPPVDNPLLEAGPYSVGCRLVNPALGLLPAVLVERPDAVRGRHPLNSFAAVGPEAVEIIDAQSPEDVYGPIRELADRDGVILLIGVGLDRMTALHLAEQWSGRRMFRRWARDIDGAVRMVEVGSCSAGFPRLEPDLGPLARSVVVGTSRWRAFPARQALAVATATIAARQDITRCPAAECMLCRDAIAGGPTGCWTPRWPGPRQEERQVWSTGSAKRSQPSCHGLPGVVR</sequence>
<organism evidence="5 6">
    <name type="scientific">Micromonospora humida</name>
    <dbReference type="NCBI Taxonomy" id="2809018"/>
    <lineage>
        <taxon>Bacteria</taxon>
        <taxon>Bacillati</taxon>
        <taxon>Actinomycetota</taxon>
        <taxon>Actinomycetes</taxon>
        <taxon>Micromonosporales</taxon>
        <taxon>Micromonosporaceae</taxon>
        <taxon>Micromonospora</taxon>
    </lineage>
</organism>
<keyword evidence="3 4" id="KW-0012">Acyltransferase</keyword>
<gene>
    <name evidence="5" type="ORF">JQX11_03500</name>
</gene>
<dbReference type="Pfam" id="PF02522">
    <property type="entry name" value="Antibiotic_NAT"/>
    <property type="match status" value="1"/>
</dbReference>
<keyword evidence="2 4" id="KW-0808">Transferase</keyword>
<dbReference type="PANTHER" id="PTHR11104">
    <property type="entry name" value="AMINOGLYCOSIDE N3-ACETYLTRANSFERASE"/>
    <property type="match status" value="1"/>
</dbReference>
<comment type="catalytic activity">
    <reaction evidence="4">
        <text>a 2-deoxystreptamine antibiotic + acetyl-CoA = an N(3)-acetyl-2-deoxystreptamine antibiotic + CoA + H(+)</text>
        <dbReference type="Rhea" id="RHEA:12665"/>
        <dbReference type="ChEBI" id="CHEBI:15378"/>
        <dbReference type="ChEBI" id="CHEBI:57287"/>
        <dbReference type="ChEBI" id="CHEBI:57288"/>
        <dbReference type="ChEBI" id="CHEBI:57921"/>
        <dbReference type="ChEBI" id="CHEBI:77452"/>
        <dbReference type="EC" id="2.3.1.81"/>
    </reaction>
</comment>
<dbReference type="EC" id="2.3.1.-" evidence="4"/>
<comment type="caution">
    <text evidence="5">The sequence shown here is derived from an EMBL/GenBank/DDBJ whole genome shotgun (WGS) entry which is preliminary data.</text>
</comment>
<keyword evidence="4" id="KW-0046">Antibiotic resistance</keyword>
<dbReference type="RefSeq" id="WP_204923482.1">
    <property type="nucleotide sequence ID" value="NZ_JAFEUC010000001.1"/>
</dbReference>
<name>A0ABS2IPI1_9ACTN</name>
<evidence type="ECO:0000256" key="1">
    <source>
        <dbReference type="ARBA" id="ARBA00006383"/>
    </source>
</evidence>
<dbReference type="PANTHER" id="PTHR11104:SF0">
    <property type="entry name" value="SPBETA PROPHAGE-DERIVED AMINOGLYCOSIDE N(3')-ACETYLTRANSFERASE-LIKE PROTEIN YOKD"/>
    <property type="match status" value="1"/>
</dbReference>
<dbReference type="EMBL" id="JAFEUC010000001">
    <property type="protein sequence ID" value="MBM7075424.1"/>
    <property type="molecule type" value="Genomic_DNA"/>
</dbReference>
<evidence type="ECO:0000256" key="4">
    <source>
        <dbReference type="RuleBase" id="RU365031"/>
    </source>
</evidence>